<dbReference type="EMBL" id="ABVL01000002">
    <property type="protein sequence ID" value="EDY21789.1"/>
    <property type="molecule type" value="Genomic_DNA"/>
</dbReference>
<dbReference type="SUPFAM" id="SSF55008">
    <property type="entry name" value="HMA, heavy metal-associated domain"/>
    <property type="match status" value="1"/>
</dbReference>
<organism evidence="2 3">
    <name type="scientific">Chthoniobacter flavus Ellin428</name>
    <dbReference type="NCBI Taxonomy" id="497964"/>
    <lineage>
        <taxon>Bacteria</taxon>
        <taxon>Pseudomonadati</taxon>
        <taxon>Verrucomicrobiota</taxon>
        <taxon>Spartobacteria</taxon>
        <taxon>Chthoniobacterales</taxon>
        <taxon>Chthoniobacteraceae</taxon>
        <taxon>Chthoniobacter</taxon>
    </lineage>
</organism>
<gene>
    <name evidence="2" type="ORF">CfE428DRAFT_1035</name>
</gene>
<dbReference type="InParanoid" id="B4CWJ7"/>
<feature type="compositionally biased region" description="Basic and acidic residues" evidence="1">
    <location>
        <begin position="1"/>
        <end position="10"/>
    </location>
</feature>
<evidence type="ECO:0000256" key="1">
    <source>
        <dbReference type="SAM" id="MobiDB-lite"/>
    </source>
</evidence>
<accession>B4CWJ7</accession>
<name>B4CWJ7_9BACT</name>
<dbReference type="InterPro" id="IPR036163">
    <property type="entry name" value="HMA_dom_sf"/>
</dbReference>
<evidence type="ECO:0000313" key="3">
    <source>
        <dbReference type="Proteomes" id="UP000005824"/>
    </source>
</evidence>
<protein>
    <submittedName>
        <fullName evidence="2">Uncharacterized protein</fullName>
    </submittedName>
</protein>
<sequence length="88" mass="9648">MKTEKPHPEELDLAIPDMDSETAERAVQASLEGLPGMITVRLVERGAFARYNPNVINKDQICIAVRQAGYRASIFQDSKSGKTGLSSQ</sequence>
<dbReference type="Gene3D" id="3.30.70.100">
    <property type="match status" value="1"/>
</dbReference>
<dbReference type="GO" id="GO:0046872">
    <property type="term" value="F:metal ion binding"/>
    <property type="evidence" value="ECO:0007669"/>
    <property type="project" value="InterPro"/>
</dbReference>
<evidence type="ECO:0000313" key="2">
    <source>
        <dbReference type="EMBL" id="EDY21789.1"/>
    </source>
</evidence>
<feature type="region of interest" description="Disordered" evidence="1">
    <location>
        <begin position="1"/>
        <end position="26"/>
    </location>
</feature>
<dbReference type="Proteomes" id="UP000005824">
    <property type="component" value="Unassembled WGS sequence"/>
</dbReference>
<comment type="caution">
    <text evidence="2">The sequence shown here is derived from an EMBL/GenBank/DDBJ whole genome shotgun (WGS) entry which is preliminary data.</text>
</comment>
<keyword evidence="3" id="KW-1185">Reference proteome</keyword>
<reference evidence="2 3" key="1">
    <citation type="journal article" date="2011" name="J. Bacteriol.">
        <title>Genome sequence of Chthoniobacter flavus Ellin428, an aerobic heterotrophic soil bacterium.</title>
        <authorList>
            <person name="Kant R."/>
            <person name="van Passel M.W."/>
            <person name="Palva A."/>
            <person name="Lucas S."/>
            <person name="Lapidus A."/>
            <person name="Glavina Del Rio T."/>
            <person name="Dalin E."/>
            <person name="Tice H."/>
            <person name="Bruce D."/>
            <person name="Goodwin L."/>
            <person name="Pitluck S."/>
            <person name="Larimer F.W."/>
            <person name="Land M.L."/>
            <person name="Hauser L."/>
            <person name="Sangwan P."/>
            <person name="de Vos W.M."/>
            <person name="Janssen P.H."/>
            <person name="Smidt H."/>
        </authorList>
    </citation>
    <scope>NUCLEOTIDE SEQUENCE [LARGE SCALE GENOMIC DNA]</scope>
    <source>
        <strain evidence="2 3">Ellin428</strain>
    </source>
</reference>
<proteinExistence type="predicted"/>
<dbReference type="AlphaFoldDB" id="B4CWJ7"/>